<gene>
    <name evidence="2" type="ORF">CTheo_6061</name>
</gene>
<feature type="region of interest" description="Disordered" evidence="1">
    <location>
        <begin position="169"/>
        <end position="200"/>
    </location>
</feature>
<dbReference type="OrthoDB" id="3156967at2759"/>
<sequence length="371" mass="40636">MALPADPSINGFVYNPPVLPPYLAATHELKSITGVPTDEQVKAIHAVIRAVNVMSHIPALHDPDVSMKLGQHLFEVQMAVYRSTYPLNISPIEHTYTPPELPAHVPVALESVTGAPSDDELKSVQRAVRVLESLASSLDASIFDPDVSMKLSQHLFNIQFARYMDHSTQGLFNSNSGQPPADAPPAPPTAPSSVRDDTESVISEVPSFAGSQVTRSSRSVVSVQTPKASVRSLPNDGAAMTGIRITQDETNRLLNGTIDELKAINRTLIMTQNSMIRSTNSHFPYSLLNQHGELPSMYGLPVVIQNTRVGYYHCYYPSDLTDDHLAGYLTFYDLGNDMVDMSSGSPKLKPEKRKEAVILLQDHLFVGPRRV</sequence>
<protein>
    <recommendedName>
        <fullName evidence="4">Laminin domain protein</fullName>
    </recommendedName>
</protein>
<name>A0A5N5QFU1_9AGAM</name>
<organism evidence="2 3">
    <name type="scientific">Ceratobasidium theobromae</name>
    <dbReference type="NCBI Taxonomy" id="1582974"/>
    <lineage>
        <taxon>Eukaryota</taxon>
        <taxon>Fungi</taxon>
        <taxon>Dikarya</taxon>
        <taxon>Basidiomycota</taxon>
        <taxon>Agaricomycotina</taxon>
        <taxon>Agaricomycetes</taxon>
        <taxon>Cantharellales</taxon>
        <taxon>Ceratobasidiaceae</taxon>
        <taxon>Ceratobasidium</taxon>
    </lineage>
</organism>
<evidence type="ECO:0000313" key="2">
    <source>
        <dbReference type="EMBL" id="KAB5590479.1"/>
    </source>
</evidence>
<dbReference type="EMBL" id="SSOP01000166">
    <property type="protein sequence ID" value="KAB5590479.1"/>
    <property type="molecule type" value="Genomic_DNA"/>
</dbReference>
<keyword evidence="3" id="KW-1185">Reference proteome</keyword>
<evidence type="ECO:0008006" key="4">
    <source>
        <dbReference type="Google" id="ProtNLM"/>
    </source>
</evidence>
<reference evidence="2 3" key="1">
    <citation type="journal article" date="2019" name="Fungal Biol. Biotechnol.">
        <title>Draft genome sequence of fastidious pathogen Ceratobasidium theobromae, which causes vascular-streak dieback in Theobroma cacao.</title>
        <authorList>
            <person name="Ali S.S."/>
            <person name="Asman A."/>
            <person name="Shao J."/>
            <person name="Firmansyah A.P."/>
            <person name="Susilo A.W."/>
            <person name="Rosmana A."/>
            <person name="McMahon P."/>
            <person name="Junaid M."/>
            <person name="Guest D."/>
            <person name="Kheng T.Y."/>
            <person name="Meinhardt L.W."/>
            <person name="Bailey B.A."/>
        </authorList>
    </citation>
    <scope>NUCLEOTIDE SEQUENCE [LARGE SCALE GENOMIC DNA]</scope>
    <source>
        <strain evidence="2 3">CT2</strain>
    </source>
</reference>
<dbReference type="AlphaFoldDB" id="A0A5N5QFU1"/>
<comment type="caution">
    <text evidence="2">The sequence shown here is derived from an EMBL/GenBank/DDBJ whole genome shotgun (WGS) entry which is preliminary data.</text>
</comment>
<accession>A0A5N5QFU1</accession>
<proteinExistence type="predicted"/>
<feature type="compositionally biased region" description="Pro residues" evidence="1">
    <location>
        <begin position="181"/>
        <end position="190"/>
    </location>
</feature>
<evidence type="ECO:0000256" key="1">
    <source>
        <dbReference type="SAM" id="MobiDB-lite"/>
    </source>
</evidence>
<feature type="compositionally biased region" description="Polar residues" evidence="1">
    <location>
        <begin position="169"/>
        <end position="178"/>
    </location>
</feature>
<evidence type="ECO:0000313" key="3">
    <source>
        <dbReference type="Proteomes" id="UP000383932"/>
    </source>
</evidence>
<dbReference type="Proteomes" id="UP000383932">
    <property type="component" value="Unassembled WGS sequence"/>
</dbReference>